<evidence type="ECO:0000259" key="5">
    <source>
        <dbReference type="PROSITE" id="PS01358"/>
    </source>
</evidence>
<dbReference type="VEuPathDB" id="VectorBase:HLOH_063311"/>
<evidence type="ECO:0000256" key="1">
    <source>
        <dbReference type="ARBA" id="ARBA00022723"/>
    </source>
</evidence>
<gene>
    <name evidence="6" type="ORF">HPB48_002092</name>
</gene>
<evidence type="ECO:0000256" key="2">
    <source>
        <dbReference type="ARBA" id="ARBA00022771"/>
    </source>
</evidence>
<keyword evidence="1" id="KW-0479">Metal-binding</keyword>
<dbReference type="PROSITE" id="PS01358">
    <property type="entry name" value="ZF_RANBP2_1"/>
    <property type="match status" value="1"/>
</dbReference>
<name>A0A9J6FGA5_HAELO</name>
<comment type="caution">
    <text evidence="6">The sequence shown here is derived from an EMBL/GenBank/DDBJ whole genome shotgun (WGS) entry which is preliminary data.</text>
</comment>
<organism evidence="6 7">
    <name type="scientific">Haemaphysalis longicornis</name>
    <name type="common">Bush tick</name>
    <dbReference type="NCBI Taxonomy" id="44386"/>
    <lineage>
        <taxon>Eukaryota</taxon>
        <taxon>Metazoa</taxon>
        <taxon>Ecdysozoa</taxon>
        <taxon>Arthropoda</taxon>
        <taxon>Chelicerata</taxon>
        <taxon>Arachnida</taxon>
        <taxon>Acari</taxon>
        <taxon>Parasitiformes</taxon>
        <taxon>Ixodida</taxon>
        <taxon>Ixodoidea</taxon>
        <taxon>Ixodidae</taxon>
        <taxon>Haemaphysalinae</taxon>
        <taxon>Haemaphysalis</taxon>
    </lineage>
</organism>
<keyword evidence="3" id="KW-0862">Zinc</keyword>
<accession>A0A9J6FGA5</accession>
<feature type="signal peptide" evidence="4">
    <location>
        <begin position="1"/>
        <end position="19"/>
    </location>
</feature>
<dbReference type="InterPro" id="IPR001876">
    <property type="entry name" value="Znf_RanBP2"/>
</dbReference>
<sequence>MYSSLGSLLRCQLWLQVLAAIMDGIKDRGLSLSWKEIYRFRREFSCDPEEAVRALVQKHKYKSSKQPPPAFAPNEPYLTWRDLPAGEYQMATNGTWPSHPWQPHAVDMPDTKRHTAGAYRGAAGSAHSARHPDELVMGTADLLGNAVGDSGPYADAYGLPAGSWSGYCMAPGYDLPGASSRAGDVSYLRCGLAGERCYSMATESMPGAHHAVDCSSSSSSRDAIGHLSQEVKSLSLGSKLASLEVNGMHHEPSLAMASAAPALVLDGARDCLDAAAVVEASQRYLEAEQAASEKQIWSCGACTYLNAPEREVCEMCSKSKHLGPEMTPLLSGGKQCPLCTLVNDRQALSCSACSQSLKDSPTYI</sequence>
<dbReference type="Gene3D" id="2.30.30.380">
    <property type="entry name" value="Zn-finger domain of Sec23/24"/>
    <property type="match status" value="1"/>
</dbReference>
<feature type="domain" description="RanBP2-type" evidence="5">
    <location>
        <begin position="297"/>
        <end position="316"/>
    </location>
</feature>
<evidence type="ECO:0000313" key="7">
    <source>
        <dbReference type="Proteomes" id="UP000821853"/>
    </source>
</evidence>
<dbReference type="GO" id="GO:0008270">
    <property type="term" value="F:zinc ion binding"/>
    <property type="evidence" value="ECO:0007669"/>
    <property type="project" value="UniProtKB-KW"/>
</dbReference>
<proteinExistence type="predicted"/>
<evidence type="ECO:0000256" key="3">
    <source>
        <dbReference type="ARBA" id="ARBA00022833"/>
    </source>
</evidence>
<keyword evidence="7" id="KW-1185">Reference proteome</keyword>
<evidence type="ECO:0000256" key="4">
    <source>
        <dbReference type="SAM" id="SignalP"/>
    </source>
</evidence>
<dbReference type="SUPFAM" id="SSF90209">
    <property type="entry name" value="Ran binding protein zinc finger-like"/>
    <property type="match status" value="1"/>
</dbReference>
<dbReference type="Proteomes" id="UP000821853">
    <property type="component" value="Chromosome 1"/>
</dbReference>
<keyword evidence="4" id="KW-0732">Signal</keyword>
<feature type="chain" id="PRO_5039922707" description="RanBP2-type domain-containing protein" evidence="4">
    <location>
        <begin position="20"/>
        <end position="364"/>
    </location>
</feature>
<protein>
    <recommendedName>
        <fullName evidence="5">RanBP2-type domain-containing protein</fullName>
    </recommendedName>
</protein>
<dbReference type="InterPro" id="IPR036443">
    <property type="entry name" value="Znf_RanBP2_sf"/>
</dbReference>
<dbReference type="SMART" id="SM00547">
    <property type="entry name" value="ZnF_RBZ"/>
    <property type="match status" value="2"/>
</dbReference>
<dbReference type="OrthoDB" id="9837000at2759"/>
<dbReference type="EMBL" id="JABSTR010000001">
    <property type="protein sequence ID" value="KAH9362114.1"/>
    <property type="molecule type" value="Genomic_DNA"/>
</dbReference>
<evidence type="ECO:0000313" key="6">
    <source>
        <dbReference type="EMBL" id="KAH9362114.1"/>
    </source>
</evidence>
<keyword evidence="2" id="KW-0863">Zinc-finger</keyword>
<dbReference type="AlphaFoldDB" id="A0A9J6FGA5"/>
<reference evidence="6 7" key="1">
    <citation type="journal article" date="2020" name="Cell">
        <title>Large-Scale Comparative Analyses of Tick Genomes Elucidate Their Genetic Diversity and Vector Capacities.</title>
        <authorList>
            <consortium name="Tick Genome and Microbiome Consortium (TIGMIC)"/>
            <person name="Jia N."/>
            <person name="Wang J."/>
            <person name="Shi W."/>
            <person name="Du L."/>
            <person name="Sun Y."/>
            <person name="Zhan W."/>
            <person name="Jiang J.F."/>
            <person name="Wang Q."/>
            <person name="Zhang B."/>
            <person name="Ji P."/>
            <person name="Bell-Sakyi L."/>
            <person name="Cui X.M."/>
            <person name="Yuan T.T."/>
            <person name="Jiang B.G."/>
            <person name="Yang W.F."/>
            <person name="Lam T.T."/>
            <person name="Chang Q.C."/>
            <person name="Ding S.J."/>
            <person name="Wang X.J."/>
            <person name="Zhu J.G."/>
            <person name="Ruan X.D."/>
            <person name="Zhao L."/>
            <person name="Wei J.T."/>
            <person name="Ye R.Z."/>
            <person name="Que T.C."/>
            <person name="Du C.H."/>
            <person name="Zhou Y.H."/>
            <person name="Cheng J.X."/>
            <person name="Dai P.F."/>
            <person name="Guo W.B."/>
            <person name="Han X.H."/>
            <person name="Huang E.J."/>
            <person name="Li L.F."/>
            <person name="Wei W."/>
            <person name="Gao Y.C."/>
            <person name="Liu J.Z."/>
            <person name="Shao H.Z."/>
            <person name="Wang X."/>
            <person name="Wang C.C."/>
            <person name="Yang T.C."/>
            <person name="Huo Q.B."/>
            <person name="Li W."/>
            <person name="Chen H.Y."/>
            <person name="Chen S.E."/>
            <person name="Zhou L.G."/>
            <person name="Ni X.B."/>
            <person name="Tian J.H."/>
            <person name="Sheng Y."/>
            <person name="Liu T."/>
            <person name="Pan Y.S."/>
            <person name="Xia L.Y."/>
            <person name="Li J."/>
            <person name="Zhao F."/>
            <person name="Cao W.C."/>
        </authorList>
    </citation>
    <scope>NUCLEOTIDE SEQUENCE [LARGE SCALE GENOMIC DNA]</scope>
    <source>
        <strain evidence="6">HaeL-2018</strain>
    </source>
</reference>